<keyword evidence="2" id="KW-0413">Isomerase</keyword>
<sequence>MTEHSLWRFSRALHRAINERRHDEIEDLIDDDVDWAIYGPIDMFPFLGARRGKAAVLEVIRQIADNVRVRRFDRETIMLGVDSASSMLRYSLTALDSDKPISLRIAHFAQFKAGKLSNIRILVDTFDLVEQALGRPIHLPRISSFA</sequence>
<evidence type="ECO:0000313" key="3">
    <source>
        <dbReference type="Proteomes" id="UP000190675"/>
    </source>
</evidence>
<dbReference type="Proteomes" id="UP000190675">
    <property type="component" value="Chromosome I"/>
</dbReference>
<gene>
    <name evidence="2" type="ORF">SAMN05444169_3721</name>
</gene>
<organism evidence="2 3">
    <name type="scientific">Bradyrhizobium erythrophlei</name>
    <dbReference type="NCBI Taxonomy" id="1437360"/>
    <lineage>
        <taxon>Bacteria</taxon>
        <taxon>Pseudomonadati</taxon>
        <taxon>Pseudomonadota</taxon>
        <taxon>Alphaproteobacteria</taxon>
        <taxon>Hyphomicrobiales</taxon>
        <taxon>Nitrobacteraceae</taxon>
        <taxon>Bradyrhizobium</taxon>
    </lineage>
</organism>
<dbReference type="OrthoDB" id="8246033at2"/>
<dbReference type="Pfam" id="PF12680">
    <property type="entry name" value="SnoaL_2"/>
    <property type="match status" value="1"/>
</dbReference>
<evidence type="ECO:0000259" key="1">
    <source>
        <dbReference type="Pfam" id="PF12680"/>
    </source>
</evidence>
<name>A0A1M5LY10_9BRAD</name>
<protein>
    <submittedName>
        <fullName evidence="2">Ketosteroid isomerase-related protein</fullName>
    </submittedName>
</protein>
<dbReference type="Gene3D" id="3.10.450.50">
    <property type="match status" value="1"/>
</dbReference>
<dbReference type="EMBL" id="LT670818">
    <property type="protein sequence ID" value="SHG69901.1"/>
    <property type="molecule type" value="Genomic_DNA"/>
</dbReference>
<reference evidence="2 3" key="1">
    <citation type="submission" date="2016-11" db="EMBL/GenBank/DDBJ databases">
        <authorList>
            <person name="Jaros S."/>
            <person name="Januszkiewicz K."/>
            <person name="Wedrychowicz H."/>
        </authorList>
    </citation>
    <scope>NUCLEOTIDE SEQUENCE [LARGE SCALE GENOMIC DNA]</scope>
    <source>
        <strain evidence="2 3">GAS242</strain>
    </source>
</reference>
<dbReference type="GO" id="GO:0016853">
    <property type="term" value="F:isomerase activity"/>
    <property type="evidence" value="ECO:0007669"/>
    <property type="project" value="UniProtKB-KW"/>
</dbReference>
<dbReference type="RefSeq" id="WP_079567218.1">
    <property type="nucleotide sequence ID" value="NZ_LT670818.1"/>
</dbReference>
<dbReference type="SUPFAM" id="SSF54427">
    <property type="entry name" value="NTF2-like"/>
    <property type="match status" value="1"/>
</dbReference>
<proteinExistence type="predicted"/>
<dbReference type="AlphaFoldDB" id="A0A1M5LY10"/>
<dbReference type="InterPro" id="IPR032710">
    <property type="entry name" value="NTF2-like_dom_sf"/>
</dbReference>
<accession>A0A1M5LY10</accession>
<feature type="domain" description="SnoaL-like" evidence="1">
    <location>
        <begin position="11"/>
        <end position="117"/>
    </location>
</feature>
<dbReference type="InterPro" id="IPR037401">
    <property type="entry name" value="SnoaL-like"/>
</dbReference>
<evidence type="ECO:0000313" key="2">
    <source>
        <dbReference type="EMBL" id="SHG69901.1"/>
    </source>
</evidence>